<dbReference type="GO" id="GO:0005737">
    <property type="term" value="C:cytoplasm"/>
    <property type="evidence" value="ECO:0007669"/>
    <property type="project" value="TreeGrafter"/>
</dbReference>
<dbReference type="InterPro" id="IPR011993">
    <property type="entry name" value="PH-like_dom_sf"/>
</dbReference>
<evidence type="ECO:0000256" key="1">
    <source>
        <dbReference type="ARBA" id="ARBA00007471"/>
    </source>
</evidence>
<accession>A0A6A4W6F3</accession>
<dbReference type="Gene3D" id="2.30.29.30">
    <property type="entry name" value="Pleckstrin-homology domain (PH domain)/Phosphotyrosine-binding domain (PTB)"/>
    <property type="match status" value="1"/>
</dbReference>
<dbReference type="InterPro" id="IPR029021">
    <property type="entry name" value="Prot-tyrosine_phosphatase-like"/>
</dbReference>
<dbReference type="GO" id="GO:0019903">
    <property type="term" value="F:protein phosphatase binding"/>
    <property type="evidence" value="ECO:0007669"/>
    <property type="project" value="TreeGrafter"/>
</dbReference>
<evidence type="ECO:0000313" key="3">
    <source>
        <dbReference type="EMBL" id="KAF0299270.1"/>
    </source>
</evidence>
<dbReference type="PROSITE" id="PS51339">
    <property type="entry name" value="PPASE_MYOTUBULARIN"/>
    <property type="match status" value="1"/>
</dbReference>
<dbReference type="CDD" id="cd13211">
    <property type="entry name" value="PH-GRAM_MTMR9"/>
    <property type="match status" value="1"/>
</dbReference>
<feature type="domain" description="Myotubularin phosphatase" evidence="2">
    <location>
        <begin position="123"/>
        <end position="264"/>
    </location>
</feature>
<comment type="caution">
    <text evidence="3">The sequence shown here is derived from an EMBL/GenBank/DDBJ whole genome shotgun (WGS) entry which is preliminary data.</text>
</comment>
<keyword evidence="4" id="KW-1185">Reference proteome</keyword>
<dbReference type="Proteomes" id="UP000440578">
    <property type="component" value="Unassembled WGS sequence"/>
</dbReference>
<dbReference type="InterPro" id="IPR010569">
    <property type="entry name" value="Myotubularin-like_Pase_dom"/>
</dbReference>
<proteinExistence type="inferred from homology"/>
<reference evidence="3 4" key="1">
    <citation type="submission" date="2019-07" db="EMBL/GenBank/DDBJ databases">
        <title>Draft genome assembly of a fouling barnacle, Amphibalanus amphitrite (Darwin, 1854): The first reference genome for Thecostraca.</title>
        <authorList>
            <person name="Kim W."/>
        </authorList>
    </citation>
    <scope>NUCLEOTIDE SEQUENCE [LARGE SCALE GENOMIC DNA]</scope>
    <source>
        <strain evidence="3">SNU_AA5</strain>
        <tissue evidence="3">Soma without cirri and trophi</tissue>
    </source>
</reference>
<dbReference type="InterPro" id="IPR048994">
    <property type="entry name" value="PH-GRAM_MTMR6-9"/>
</dbReference>
<protein>
    <submittedName>
        <fullName evidence="3">Myotubularin-related protein 9</fullName>
    </submittedName>
</protein>
<dbReference type="GO" id="GO:0046856">
    <property type="term" value="P:phosphatidylinositol dephosphorylation"/>
    <property type="evidence" value="ECO:0007669"/>
    <property type="project" value="TreeGrafter"/>
</dbReference>
<organism evidence="3 4">
    <name type="scientific">Amphibalanus amphitrite</name>
    <name type="common">Striped barnacle</name>
    <name type="synonym">Balanus amphitrite</name>
    <dbReference type="NCBI Taxonomy" id="1232801"/>
    <lineage>
        <taxon>Eukaryota</taxon>
        <taxon>Metazoa</taxon>
        <taxon>Ecdysozoa</taxon>
        <taxon>Arthropoda</taxon>
        <taxon>Crustacea</taxon>
        <taxon>Multicrustacea</taxon>
        <taxon>Cirripedia</taxon>
        <taxon>Thoracica</taxon>
        <taxon>Thoracicalcarea</taxon>
        <taxon>Balanomorpha</taxon>
        <taxon>Balanoidea</taxon>
        <taxon>Balanidae</taxon>
        <taxon>Amphibalaninae</taxon>
        <taxon>Amphibalanus</taxon>
    </lineage>
</organism>
<evidence type="ECO:0000259" key="2">
    <source>
        <dbReference type="PROSITE" id="PS51339"/>
    </source>
</evidence>
<dbReference type="GO" id="GO:0010507">
    <property type="term" value="P:negative regulation of autophagy"/>
    <property type="evidence" value="ECO:0007669"/>
    <property type="project" value="TreeGrafter"/>
</dbReference>
<evidence type="ECO:0000313" key="4">
    <source>
        <dbReference type="Proteomes" id="UP000440578"/>
    </source>
</evidence>
<dbReference type="SUPFAM" id="SSF50729">
    <property type="entry name" value="PH domain-like"/>
    <property type="match status" value="1"/>
</dbReference>
<dbReference type="SUPFAM" id="SSF52799">
    <property type="entry name" value="(Phosphotyrosine protein) phosphatases II"/>
    <property type="match status" value="1"/>
</dbReference>
<dbReference type="InterPro" id="IPR030564">
    <property type="entry name" value="Myotubularin"/>
</dbReference>
<dbReference type="PANTHER" id="PTHR10807:SF73">
    <property type="entry name" value="LD06050P"/>
    <property type="match status" value="1"/>
</dbReference>
<dbReference type="AlphaFoldDB" id="A0A6A4W6F3"/>
<dbReference type="Pfam" id="PF21098">
    <property type="entry name" value="PH-GRAM_MTMR6-like"/>
    <property type="match status" value="1"/>
</dbReference>
<gene>
    <name evidence="3" type="primary">MTMR9</name>
    <name evidence="3" type="ORF">FJT64_027923</name>
</gene>
<dbReference type="EMBL" id="VIIS01001378">
    <property type="protein sequence ID" value="KAF0299270.1"/>
    <property type="molecule type" value="Genomic_DNA"/>
</dbReference>
<dbReference type="OrthoDB" id="271628at2759"/>
<dbReference type="PANTHER" id="PTHR10807">
    <property type="entry name" value="MYOTUBULARIN-RELATED"/>
    <property type="match status" value="1"/>
</dbReference>
<comment type="similarity">
    <text evidence="1">Belongs to the protein-tyrosine phosphatase family. Non-receptor class myotubularin subfamily.</text>
</comment>
<dbReference type="Pfam" id="PF06602">
    <property type="entry name" value="Myotub-related"/>
    <property type="match status" value="1"/>
</dbReference>
<sequence length="264" mass="29950">MEFADFIRTPKCDRVVLHQPLCPPLDGTLCITGHHFIFSSRQEEAQEVWVLHRMIDGVERRPNGMMGGAVAVKCKDLRVLVLDIYGVEEFNNIAHTLETLSNVDDIRLAYPFFFRSNLGGEDDWSEFSTEHEFSKLILSSDEWRISHLNSDFKVCESYPRSVVVPSSVTDEELIRVALFRHGGRFPVLSYRHDKGSILLRSSQPMTGNQRRCREDEKLINAALGSSGQKGYIIDTRTQNLAMSAKVGNYIRQAHRKPGHVSQGS</sequence>
<name>A0A6A4W6F3_AMPAM</name>